<comment type="caution">
    <text evidence="2">The sequence shown here is derived from an EMBL/GenBank/DDBJ whole genome shotgun (WGS) entry which is preliminary data.</text>
</comment>
<name>A0A8J3Q8Y9_9ACTN</name>
<dbReference type="Proteomes" id="UP000612899">
    <property type="component" value="Unassembled WGS sequence"/>
</dbReference>
<reference evidence="2" key="1">
    <citation type="submission" date="2021-01" db="EMBL/GenBank/DDBJ databases">
        <title>Whole genome shotgun sequence of Rhizocola hellebori NBRC 109834.</title>
        <authorList>
            <person name="Komaki H."/>
            <person name="Tamura T."/>
        </authorList>
    </citation>
    <scope>NUCLEOTIDE SEQUENCE</scope>
    <source>
        <strain evidence="2">NBRC 109834</strain>
    </source>
</reference>
<organism evidence="2 3">
    <name type="scientific">Rhizocola hellebori</name>
    <dbReference type="NCBI Taxonomy" id="1392758"/>
    <lineage>
        <taxon>Bacteria</taxon>
        <taxon>Bacillati</taxon>
        <taxon>Actinomycetota</taxon>
        <taxon>Actinomycetes</taxon>
        <taxon>Micromonosporales</taxon>
        <taxon>Micromonosporaceae</taxon>
        <taxon>Rhizocola</taxon>
    </lineage>
</organism>
<proteinExistence type="predicted"/>
<evidence type="ECO:0000313" key="2">
    <source>
        <dbReference type="EMBL" id="GIH05393.1"/>
    </source>
</evidence>
<evidence type="ECO:0000313" key="3">
    <source>
        <dbReference type="Proteomes" id="UP000612899"/>
    </source>
</evidence>
<sequence length="197" mass="20024">MTLVAAACEAKEPVTGTQPSAAAASASPSPTPSPSASSAAAAIHFTGEGAGPYQLGVKVAELQKDGQLSEVRSGAETCGYTTAMGIGPWSGVHIMATPDGIVRSVSTRSPSLPTAAGARVEMTLAELQAVYGSKGEVLSRTRDKAKIYLVTTGPDGHGIVFHLYPDNSHKAYEMTAASDAAAAKSGFLSEEEPIDGC</sequence>
<gene>
    <name evidence="2" type="ORF">Rhe02_34600</name>
</gene>
<feature type="compositionally biased region" description="Low complexity" evidence="1">
    <location>
        <begin position="19"/>
        <end position="39"/>
    </location>
</feature>
<keyword evidence="3" id="KW-1185">Reference proteome</keyword>
<dbReference type="EMBL" id="BONY01000018">
    <property type="protein sequence ID" value="GIH05393.1"/>
    <property type="molecule type" value="Genomic_DNA"/>
</dbReference>
<evidence type="ECO:0000256" key="1">
    <source>
        <dbReference type="SAM" id="MobiDB-lite"/>
    </source>
</evidence>
<dbReference type="AlphaFoldDB" id="A0A8J3Q8Y9"/>
<accession>A0A8J3Q8Y9</accession>
<feature type="region of interest" description="Disordered" evidence="1">
    <location>
        <begin position="1"/>
        <end position="39"/>
    </location>
</feature>
<protein>
    <submittedName>
        <fullName evidence="2">Uncharacterized protein</fullName>
    </submittedName>
</protein>